<sequence>MVVEAGKNVTLNCPGVTENSLILMLEWRVDGMPLLEYSSNTTIVWNHRNRVSLSLKNYALQFHPVTAQDTGEYTCLVNSRSMPEAVISLIVHGSSWLRCPPWKVIDELINEADKTFPIHRTALSYRTSRRGLCVCPGRPAATRITTRSCTTSSKLRSG</sequence>
<accession>A0ABP1N9T7</accession>
<dbReference type="Proteomes" id="UP001642520">
    <property type="component" value="Unassembled WGS sequence"/>
</dbReference>
<dbReference type="InterPro" id="IPR036179">
    <property type="entry name" value="Ig-like_dom_sf"/>
</dbReference>
<dbReference type="SUPFAM" id="SSF48726">
    <property type="entry name" value="Immunoglobulin"/>
    <property type="match status" value="1"/>
</dbReference>
<comment type="caution">
    <text evidence="2">The sequence shown here is derived from an EMBL/GenBank/DDBJ whole genome shotgun (WGS) entry which is preliminary data.</text>
</comment>
<protein>
    <recommendedName>
        <fullName evidence="1">Ig-like domain-containing protein</fullName>
    </recommendedName>
</protein>
<dbReference type="InterPro" id="IPR013783">
    <property type="entry name" value="Ig-like_fold"/>
</dbReference>
<name>A0ABP1N9T7_XYLVO</name>
<dbReference type="SMART" id="SM00409">
    <property type="entry name" value="IG"/>
    <property type="match status" value="1"/>
</dbReference>
<dbReference type="InterPro" id="IPR007110">
    <property type="entry name" value="Ig-like_dom"/>
</dbReference>
<organism evidence="2 3">
    <name type="scientific">Xylocopa violacea</name>
    <name type="common">Violet carpenter bee</name>
    <name type="synonym">Apis violacea</name>
    <dbReference type="NCBI Taxonomy" id="135666"/>
    <lineage>
        <taxon>Eukaryota</taxon>
        <taxon>Metazoa</taxon>
        <taxon>Ecdysozoa</taxon>
        <taxon>Arthropoda</taxon>
        <taxon>Hexapoda</taxon>
        <taxon>Insecta</taxon>
        <taxon>Pterygota</taxon>
        <taxon>Neoptera</taxon>
        <taxon>Endopterygota</taxon>
        <taxon>Hymenoptera</taxon>
        <taxon>Apocrita</taxon>
        <taxon>Aculeata</taxon>
        <taxon>Apoidea</taxon>
        <taxon>Anthophila</taxon>
        <taxon>Apidae</taxon>
        <taxon>Xylocopa</taxon>
        <taxon>Xylocopa</taxon>
    </lineage>
</organism>
<dbReference type="InterPro" id="IPR013151">
    <property type="entry name" value="Immunoglobulin_dom"/>
</dbReference>
<reference evidence="2 3" key="1">
    <citation type="submission" date="2024-08" db="EMBL/GenBank/DDBJ databases">
        <authorList>
            <person name="Will J Nash"/>
            <person name="Angela Man"/>
            <person name="Seanna McTaggart"/>
            <person name="Kendall Baker"/>
            <person name="Tom Barker"/>
            <person name="Leah Catchpole"/>
            <person name="Alex Durrant"/>
            <person name="Karim Gharbi"/>
            <person name="Naomi Irish"/>
            <person name="Gemy Kaithakottil"/>
            <person name="Debby Ku"/>
            <person name="Aaliyah Providence"/>
            <person name="Felix Shaw"/>
            <person name="David Swarbreck"/>
            <person name="Chris Watkins"/>
            <person name="Ann M. McCartney"/>
            <person name="Giulio Formenti"/>
            <person name="Alice Mouton"/>
            <person name="Noel Vella"/>
            <person name="Bjorn M von Reumont"/>
            <person name="Adriana Vella"/>
            <person name="Wilfried Haerty"/>
        </authorList>
    </citation>
    <scope>NUCLEOTIDE SEQUENCE [LARGE SCALE GENOMIC DNA]</scope>
</reference>
<dbReference type="PROSITE" id="PS50835">
    <property type="entry name" value="IG_LIKE"/>
    <property type="match status" value="1"/>
</dbReference>
<dbReference type="Pfam" id="PF00047">
    <property type="entry name" value="ig"/>
    <property type="match status" value="1"/>
</dbReference>
<evidence type="ECO:0000259" key="1">
    <source>
        <dbReference type="PROSITE" id="PS50835"/>
    </source>
</evidence>
<dbReference type="EMBL" id="CAXAJV020001287">
    <property type="protein sequence ID" value="CAL7936818.1"/>
    <property type="molecule type" value="Genomic_DNA"/>
</dbReference>
<dbReference type="Gene3D" id="2.60.40.10">
    <property type="entry name" value="Immunoglobulins"/>
    <property type="match status" value="1"/>
</dbReference>
<proteinExistence type="predicted"/>
<keyword evidence="3" id="KW-1185">Reference proteome</keyword>
<evidence type="ECO:0000313" key="3">
    <source>
        <dbReference type="Proteomes" id="UP001642520"/>
    </source>
</evidence>
<gene>
    <name evidence="2" type="ORF">XYLVIOL_LOCUS2400</name>
</gene>
<dbReference type="InterPro" id="IPR003599">
    <property type="entry name" value="Ig_sub"/>
</dbReference>
<feature type="domain" description="Ig-like" evidence="1">
    <location>
        <begin position="1"/>
        <end position="88"/>
    </location>
</feature>
<evidence type="ECO:0000313" key="2">
    <source>
        <dbReference type="EMBL" id="CAL7936818.1"/>
    </source>
</evidence>